<dbReference type="InterPro" id="IPR051977">
    <property type="entry name" value="Rab11-interacting_regulator"/>
</dbReference>
<comment type="subcellular location">
    <subcellularLocation>
        <location evidence="2">Cleavage furrow</location>
    </subcellularLocation>
    <subcellularLocation>
        <location evidence="1">Midbody</location>
    </subcellularLocation>
    <subcellularLocation>
        <location evidence="3">Recycling endosome membrane</location>
        <topology evidence="3">Peripheral membrane protein</topology>
    </subcellularLocation>
</comment>
<gene>
    <name evidence="12" type="ORF">WN48_03516</name>
</gene>
<keyword evidence="6 8" id="KW-0175">Coiled coil</keyword>
<proteinExistence type="predicted"/>
<evidence type="ECO:0000256" key="10">
    <source>
        <dbReference type="SAM" id="Phobius"/>
    </source>
</evidence>
<dbReference type="Pfam" id="PF25450">
    <property type="entry name" value="Rab11-FIP3"/>
    <property type="match status" value="1"/>
</dbReference>
<dbReference type="GO" id="GO:0032456">
    <property type="term" value="P:endocytic recycling"/>
    <property type="evidence" value="ECO:0007669"/>
    <property type="project" value="TreeGrafter"/>
</dbReference>
<dbReference type="GO" id="GO:0055038">
    <property type="term" value="C:recycling endosome membrane"/>
    <property type="evidence" value="ECO:0007669"/>
    <property type="project" value="UniProtKB-SubCell"/>
</dbReference>
<evidence type="ECO:0000256" key="1">
    <source>
        <dbReference type="ARBA" id="ARBA00004214"/>
    </source>
</evidence>
<name>A0A310SAP5_9HYME</name>
<feature type="compositionally biased region" description="Polar residues" evidence="9">
    <location>
        <begin position="61"/>
        <end position="72"/>
    </location>
</feature>
<protein>
    <submittedName>
        <fullName evidence="12">Rab11 family-interacting protein 4A</fullName>
    </submittedName>
</protein>
<evidence type="ECO:0000256" key="9">
    <source>
        <dbReference type="SAM" id="MobiDB-lite"/>
    </source>
</evidence>
<evidence type="ECO:0000256" key="3">
    <source>
        <dbReference type="ARBA" id="ARBA00004654"/>
    </source>
</evidence>
<dbReference type="GO" id="GO:0030139">
    <property type="term" value="C:endocytic vesicle"/>
    <property type="evidence" value="ECO:0007669"/>
    <property type="project" value="TreeGrafter"/>
</dbReference>
<dbReference type="GO" id="GO:0032154">
    <property type="term" value="C:cleavage furrow"/>
    <property type="evidence" value="ECO:0007669"/>
    <property type="project" value="UniProtKB-SubCell"/>
</dbReference>
<dbReference type="Gene3D" id="1.20.5.2440">
    <property type="match status" value="1"/>
</dbReference>
<dbReference type="OrthoDB" id="418358at2759"/>
<feature type="region of interest" description="Disordered" evidence="9">
    <location>
        <begin position="33"/>
        <end position="184"/>
    </location>
</feature>
<dbReference type="EMBL" id="KQ779356">
    <property type="protein sequence ID" value="OAD51964.1"/>
    <property type="molecule type" value="Genomic_DNA"/>
</dbReference>
<evidence type="ECO:0000313" key="12">
    <source>
        <dbReference type="EMBL" id="OAD51964.1"/>
    </source>
</evidence>
<sequence length="764" mass="85180">MVSSRSPGVTVSPANSVATSRVVVSDSDVARDGDAILPSTRQSYRVEDEGGHVNGAPSAVEWSQSGPPSLSMSVDLHNLVNPNLQDSGHYSASPEHADATVPPNVKSAKNHDEEESYEAFGSVEGDADDGVESPGGSSSAPSPTGTNSHKNPRSPNSTIGRHSWLRTSLRRTPPCSGRKRLSSNALASQLYRSGSFNSSGRGSNCDPADDMYSDVSLEDDVIDLNHRMCATNSPYRSPPRSRSPIANPTDDRFHQQHPPHPPPYIYYPPPYPHLNPYGPYPYHPGGFYSSPYCNDVAQESKGSSWLSIILLIFLLLCVISIVFYRSLSRDTRRRLNARLPTLVQPAQTAERKKDAKQNYPAEFILYSDVTDPLDRDYNVFCERCEDCRSSSDNTTMKREHYSICEQVGSKNEGVIEYGTENKINVATDISDTFMSETDTSAIERYDRDNRITSGEGPSPGPGAGLEYDLWEGQFQFVGQPSTRGSRLPRRRGPRLTEQVQMIQEQMHALVDTQSVGEERYARAKQENAMLQARILMLEEAAKDAETRAEERLQLQLENYAIKLQAIELEGTNLRDEMARLREQFDKVKAEKSRLENDLEEARREIDTARESEHQAISRANEADYQLEAVREELSMKIEDQQKIEELMQQVAQLRARNESLEESRDELQAAAALQAGRELLMLNPCNNSAEKGPSLAVELLAGINQDQMDGQLPGENGEPCSISEIKQALKEQQEVNTQLRAYMDAVLLNIVENYPQLLEVKQTH</sequence>
<keyword evidence="13" id="KW-1185">Reference proteome</keyword>
<dbReference type="GO" id="GO:0032465">
    <property type="term" value="P:regulation of cytokinesis"/>
    <property type="evidence" value="ECO:0007669"/>
    <property type="project" value="TreeGrafter"/>
</dbReference>
<dbReference type="AlphaFoldDB" id="A0A310SAP5"/>
<dbReference type="InterPro" id="IPR057316">
    <property type="entry name" value="Rab11-FIP3/4_dom"/>
</dbReference>
<evidence type="ECO:0000259" key="11">
    <source>
        <dbReference type="PROSITE" id="PS51511"/>
    </source>
</evidence>
<keyword evidence="10" id="KW-1133">Transmembrane helix</keyword>
<evidence type="ECO:0000313" key="13">
    <source>
        <dbReference type="Proteomes" id="UP000250275"/>
    </source>
</evidence>
<evidence type="ECO:0000256" key="4">
    <source>
        <dbReference type="ARBA" id="ARBA00022448"/>
    </source>
</evidence>
<feature type="coiled-coil region" evidence="8">
    <location>
        <begin position="520"/>
        <end position="670"/>
    </location>
</feature>
<dbReference type="SUPFAM" id="SSF144270">
    <property type="entry name" value="Eferin C-derminal domain-like"/>
    <property type="match status" value="1"/>
</dbReference>
<dbReference type="GO" id="GO:0030496">
    <property type="term" value="C:midbody"/>
    <property type="evidence" value="ECO:0007669"/>
    <property type="project" value="UniProtKB-SubCell"/>
</dbReference>
<evidence type="ECO:0000256" key="6">
    <source>
        <dbReference type="ARBA" id="ARBA00023054"/>
    </source>
</evidence>
<dbReference type="InterPro" id="IPR019018">
    <property type="entry name" value="Rab-bd_FIP-RBD"/>
</dbReference>
<keyword evidence="10" id="KW-0812">Transmembrane</keyword>
<reference evidence="12 13" key="1">
    <citation type="submission" date="2015-07" db="EMBL/GenBank/DDBJ databases">
        <title>The genome of Eufriesea mexicana.</title>
        <authorList>
            <person name="Pan H."/>
            <person name="Kapheim K."/>
        </authorList>
    </citation>
    <scope>NUCLEOTIDE SEQUENCE [LARGE SCALE GENOMIC DNA]</scope>
    <source>
        <strain evidence="12">0111107269</strain>
        <tissue evidence="12">Whole body</tissue>
    </source>
</reference>
<keyword evidence="4" id="KW-0813">Transport</keyword>
<evidence type="ECO:0000256" key="2">
    <source>
        <dbReference type="ARBA" id="ARBA00004626"/>
    </source>
</evidence>
<evidence type="ECO:0000256" key="8">
    <source>
        <dbReference type="SAM" id="Coils"/>
    </source>
</evidence>
<dbReference type="Proteomes" id="UP000250275">
    <property type="component" value="Unassembled WGS sequence"/>
</dbReference>
<feature type="compositionally biased region" description="Low complexity" evidence="9">
    <location>
        <begin position="233"/>
        <end position="244"/>
    </location>
</feature>
<keyword evidence="5" id="KW-0967">Endosome</keyword>
<feature type="compositionally biased region" description="Low complexity" evidence="9">
    <location>
        <begin position="134"/>
        <end position="148"/>
    </location>
</feature>
<feature type="transmembrane region" description="Helical" evidence="10">
    <location>
        <begin position="305"/>
        <end position="324"/>
    </location>
</feature>
<feature type="region of interest" description="Disordered" evidence="9">
    <location>
        <begin position="229"/>
        <end position="257"/>
    </location>
</feature>
<dbReference type="InterPro" id="IPR037245">
    <property type="entry name" value="FIP-RBD_C_sf"/>
</dbReference>
<feature type="compositionally biased region" description="Polar residues" evidence="9">
    <location>
        <begin position="80"/>
        <end position="90"/>
    </location>
</feature>
<organism evidence="12 13">
    <name type="scientific">Eufriesea mexicana</name>
    <dbReference type="NCBI Taxonomy" id="516756"/>
    <lineage>
        <taxon>Eukaryota</taxon>
        <taxon>Metazoa</taxon>
        <taxon>Ecdysozoa</taxon>
        <taxon>Arthropoda</taxon>
        <taxon>Hexapoda</taxon>
        <taxon>Insecta</taxon>
        <taxon>Pterygota</taxon>
        <taxon>Neoptera</taxon>
        <taxon>Endopterygota</taxon>
        <taxon>Hymenoptera</taxon>
        <taxon>Apocrita</taxon>
        <taxon>Aculeata</taxon>
        <taxon>Apoidea</taxon>
        <taxon>Anthophila</taxon>
        <taxon>Apidae</taxon>
        <taxon>Eufriesea</taxon>
    </lineage>
</organism>
<evidence type="ECO:0000256" key="5">
    <source>
        <dbReference type="ARBA" id="ARBA00022753"/>
    </source>
</evidence>
<dbReference type="PANTHER" id="PTHR15726:SF7">
    <property type="entry name" value="NUCLEAR FALLOUT, ISOFORM J"/>
    <property type="match status" value="1"/>
</dbReference>
<keyword evidence="7 10" id="KW-0472">Membrane</keyword>
<dbReference type="PANTHER" id="PTHR15726">
    <property type="entry name" value="RAB11-FAMILY INTERACTING PROTEIN"/>
    <property type="match status" value="1"/>
</dbReference>
<feature type="domain" description="FIP-RBD" evidence="11">
    <location>
        <begin position="699"/>
        <end position="761"/>
    </location>
</feature>
<dbReference type="Pfam" id="PF09457">
    <property type="entry name" value="RBD-FIP"/>
    <property type="match status" value="1"/>
</dbReference>
<evidence type="ECO:0000256" key="7">
    <source>
        <dbReference type="ARBA" id="ARBA00023136"/>
    </source>
</evidence>
<dbReference type="PROSITE" id="PS51511">
    <property type="entry name" value="FIP_RBD"/>
    <property type="match status" value="1"/>
</dbReference>
<accession>A0A310SAP5</accession>